<name>A0A3B1A8C2_9ZZZZ</name>
<feature type="transmembrane region" description="Helical" evidence="1">
    <location>
        <begin position="163"/>
        <end position="188"/>
    </location>
</feature>
<evidence type="ECO:0008006" key="3">
    <source>
        <dbReference type="Google" id="ProtNLM"/>
    </source>
</evidence>
<keyword evidence="1" id="KW-0812">Transmembrane</keyword>
<accession>A0A3B1A8C2</accession>
<dbReference type="GO" id="GO:0008233">
    <property type="term" value="F:peptidase activity"/>
    <property type="evidence" value="ECO:0007669"/>
    <property type="project" value="InterPro"/>
</dbReference>
<dbReference type="Gene3D" id="3.40.50.1460">
    <property type="match status" value="1"/>
</dbReference>
<reference evidence="2" key="1">
    <citation type="submission" date="2018-06" db="EMBL/GenBank/DDBJ databases">
        <authorList>
            <person name="Zhirakovskaya E."/>
        </authorList>
    </citation>
    <scope>NUCLEOTIDE SEQUENCE</scope>
</reference>
<proteinExistence type="predicted"/>
<dbReference type="AlphaFoldDB" id="A0A3B1A8C2"/>
<feature type="transmembrane region" description="Helical" evidence="1">
    <location>
        <begin position="100"/>
        <end position="123"/>
    </location>
</feature>
<feature type="transmembrane region" description="Helical" evidence="1">
    <location>
        <begin position="40"/>
        <end position="59"/>
    </location>
</feature>
<evidence type="ECO:0000313" key="2">
    <source>
        <dbReference type="EMBL" id="VAX01969.1"/>
    </source>
</evidence>
<dbReference type="GO" id="GO:0006508">
    <property type="term" value="P:proteolysis"/>
    <property type="evidence" value="ECO:0007669"/>
    <property type="project" value="InterPro"/>
</dbReference>
<protein>
    <recommendedName>
        <fullName evidence="3">MORN repeat family protein</fullName>
    </recommendedName>
</protein>
<keyword evidence="1" id="KW-0472">Membrane</keyword>
<organism evidence="2">
    <name type="scientific">hydrothermal vent metagenome</name>
    <dbReference type="NCBI Taxonomy" id="652676"/>
    <lineage>
        <taxon>unclassified sequences</taxon>
        <taxon>metagenomes</taxon>
        <taxon>ecological metagenomes</taxon>
    </lineage>
</organism>
<dbReference type="EMBL" id="UOFS01000051">
    <property type="protein sequence ID" value="VAX01969.1"/>
    <property type="molecule type" value="Genomic_DNA"/>
</dbReference>
<sequence>MAYKIKKEIFGVCANLKNGLRLVIFKRVTLNEFYVSYEQLIALILLLIVIANIGSYVLSLPKPEFSQYGVATIAIQISFFSLAVYFFSKIHKKNDEILSFFIVILSVWPFFHIVWLVIGNSSIFNYWEFFGNNKYYYIILNIWIAAVVVSSVTRVFGNPNRHLFLTFFVYIGVIAVPLNYFTLGSFWYEQYVYKEEYKLLNQETTYYKQFEFMDEMRKNILPQRHGISDIYFVGFAGYANEDVFMKEVLYAKKMFDDTYDTKGRSIALINNVKTLENIPLASKSNLSLVLEHIGKQIDSKDDVLFLYLTSHGSKKHKLSVKMSPLDLNELKPADLKTALNKSGIKYRILLISACYSGGYIEPLKDDFTLIFTASAKNKTSFGCSNKNDFTYFGRAVFKDNMKNNYNFINAFSDAIESIKIKEKQNKLTHSEPQLFIGDKIREKLNRLTQEIEEYNRNKI</sequence>
<dbReference type="Pfam" id="PF01650">
    <property type="entry name" value="Peptidase_C13"/>
    <property type="match status" value="1"/>
</dbReference>
<dbReference type="InterPro" id="IPR001096">
    <property type="entry name" value="Peptidase_C13"/>
</dbReference>
<feature type="transmembrane region" description="Helical" evidence="1">
    <location>
        <begin position="135"/>
        <end position="156"/>
    </location>
</feature>
<gene>
    <name evidence="2" type="ORF">MNBD_GAMMA22-2585</name>
</gene>
<keyword evidence="1" id="KW-1133">Transmembrane helix</keyword>
<evidence type="ECO:0000256" key="1">
    <source>
        <dbReference type="SAM" id="Phobius"/>
    </source>
</evidence>
<feature type="transmembrane region" description="Helical" evidence="1">
    <location>
        <begin position="65"/>
        <end position="88"/>
    </location>
</feature>